<evidence type="ECO:0000313" key="2">
    <source>
        <dbReference type="Proteomes" id="UP001268256"/>
    </source>
</evidence>
<proteinExistence type="predicted"/>
<protein>
    <submittedName>
        <fullName evidence="1">Uncharacterized protein</fullName>
    </submittedName>
</protein>
<dbReference type="RefSeq" id="WP_322878101.1">
    <property type="nucleotide sequence ID" value="NZ_JAVMIP010000006.1"/>
</dbReference>
<name>A0AAE4FRA7_9CYAN</name>
<dbReference type="Proteomes" id="UP001268256">
    <property type="component" value="Unassembled WGS sequence"/>
</dbReference>
<organism evidence="1 2">
    <name type="scientific">Pseudocalidococcus azoricus BACA0444</name>
    <dbReference type="NCBI Taxonomy" id="2918990"/>
    <lineage>
        <taxon>Bacteria</taxon>
        <taxon>Bacillati</taxon>
        <taxon>Cyanobacteriota</taxon>
        <taxon>Cyanophyceae</taxon>
        <taxon>Acaryochloridales</taxon>
        <taxon>Thermosynechococcaceae</taxon>
        <taxon>Pseudocalidococcus</taxon>
        <taxon>Pseudocalidococcus azoricus</taxon>
    </lineage>
</organism>
<comment type="caution">
    <text evidence="1">The sequence shown here is derived from an EMBL/GenBank/DDBJ whole genome shotgun (WGS) entry which is preliminary data.</text>
</comment>
<evidence type="ECO:0000313" key="1">
    <source>
        <dbReference type="EMBL" id="MDS3860839.1"/>
    </source>
</evidence>
<reference evidence="2" key="1">
    <citation type="submission" date="2023-07" db="EMBL/GenBank/DDBJ databases">
        <authorList>
            <person name="Luz R."/>
            <person name="Cordeiro R."/>
            <person name="Fonseca A."/>
            <person name="Goncalves V."/>
        </authorList>
    </citation>
    <scope>NUCLEOTIDE SEQUENCE [LARGE SCALE GENOMIC DNA]</scope>
    <source>
        <strain evidence="2">BACA0444</strain>
    </source>
</reference>
<gene>
    <name evidence="1" type="ORF">RIF25_08430</name>
</gene>
<dbReference type="EMBL" id="JAVMIP010000006">
    <property type="protein sequence ID" value="MDS3860839.1"/>
    <property type="molecule type" value="Genomic_DNA"/>
</dbReference>
<keyword evidence="2" id="KW-1185">Reference proteome</keyword>
<accession>A0AAE4FRA7</accession>
<sequence length="83" mass="9295">MAKSLRAAIYEDIKSRVQTGLTHNFPVESRLIMLGQISYAATRGEITLKQADELEAMLGLELLLPNFEQIREMGFWGDVEPAA</sequence>
<dbReference type="AlphaFoldDB" id="A0AAE4FRA7"/>